<name>A0A383BP47_9ZZZZ</name>
<dbReference type="AlphaFoldDB" id="A0A383BP47"/>
<organism evidence="1">
    <name type="scientific">marine metagenome</name>
    <dbReference type="NCBI Taxonomy" id="408172"/>
    <lineage>
        <taxon>unclassified sequences</taxon>
        <taxon>metagenomes</taxon>
        <taxon>ecological metagenomes</taxon>
    </lineage>
</organism>
<evidence type="ECO:0000313" key="1">
    <source>
        <dbReference type="EMBL" id="SVE21610.1"/>
    </source>
</evidence>
<sequence>MKNTKKQGPIEGSIIEIPSQWYTKENIHKYIHNTYLSEIYSVWGTSDDHEYGKRELEDKFSQVEEHTPEPRMPNLGLLNWTDDEWTKYKEEEAVEEEAVWDPTEWSKLSDNIFFGGLRTGDISPIMFPRILSEIKYKCTGRRQT</sequence>
<accession>A0A383BP47</accession>
<reference evidence="1" key="1">
    <citation type="submission" date="2018-05" db="EMBL/GenBank/DDBJ databases">
        <authorList>
            <person name="Lanie J.A."/>
            <person name="Ng W.-L."/>
            <person name="Kazmierczak K.M."/>
            <person name="Andrzejewski T.M."/>
            <person name="Davidsen T.M."/>
            <person name="Wayne K.J."/>
            <person name="Tettelin H."/>
            <person name="Glass J.I."/>
            <person name="Rusch D."/>
            <person name="Podicherti R."/>
            <person name="Tsui H.-C.T."/>
            <person name="Winkler M.E."/>
        </authorList>
    </citation>
    <scope>NUCLEOTIDE SEQUENCE</scope>
</reference>
<protein>
    <submittedName>
        <fullName evidence="1">Uncharacterized protein</fullName>
    </submittedName>
</protein>
<gene>
    <name evidence="1" type="ORF">METZ01_LOCUS474464</name>
</gene>
<proteinExistence type="predicted"/>
<dbReference type="EMBL" id="UINC01202008">
    <property type="protein sequence ID" value="SVE21610.1"/>
    <property type="molecule type" value="Genomic_DNA"/>
</dbReference>